<gene>
    <name evidence="2" type="ORF">ABHD89_002306</name>
</gene>
<accession>A0ABV2EBU1</accession>
<dbReference type="RefSeq" id="WP_230821210.1">
    <property type="nucleotide sequence ID" value="NZ_JAJNCU010000002.1"/>
</dbReference>
<comment type="caution">
    <text evidence="2">The sequence shown here is derived from an EMBL/GenBank/DDBJ whole genome shotgun (WGS) entry which is preliminary data.</text>
</comment>
<keyword evidence="3" id="KW-1185">Reference proteome</keyword>
<dbReference type="EMBL" id="JBDZDV010000007">
    <property type="protein sequence ID" value="MET3111881.1"/>
    <property type="molecule type" value="Genomic_DNA"/>
</dbReference>
<evidence type="ECO:0000256" key="1">
    <source>
        <dbReference type="SAM" id="Phobius"/>
    </source>
</evidence>
<feature type="transmembrane region" description="Helical" evidence="1">
    <location>
        <begin position="31"/>
        <end position="53"/>
    </location>
</feature>
<proteinExistence type="predicted"/>
<name>A0ABV2EBU1_9STAP</name>
<evidence type="ECO:0000313" key="2">
    <source>
        <dbReference type="EMBL" id="MET3111881.1"/>
    </source>
</evidence>
<protein>
    <submittedName>
        <fullName evidence="2">Preprotein translocase subunit SecF</fullName>
    </submittedName>
</protein>
<sequence length="64" mass="7224">MDTAAYKWLNFLLTLIAAIAIYYFLHDSIPAQFQIPLMIGLVIIVVVSLIVAFRRETPGNGRDE</sequence>
<organism evidence="2 3">
    <name type="scientific">Salinicoccus halitifaciens</name>
    <dbReference type="NCBI Taxonomy" id="1073415"/>
    <lineage>
        <taxon>Bacteria</taxon>
        <taxon>Bacillati</taxon>
        <taxon>Bacillota</taxon>
        <taxon>Bacilli</taxon>
        <taxon>Bacillales</taxon>
        <taxon>Staphylococcaceae</taxon>
        <taxon>Salinicoccus</taxon>
    </lineage>
</organism>
<dbReference type="Proteomes" id="UP001549019">
    <property type="component" value="Unassembled WGS sequence"/>
</dbReference>
<evidence type="ECO:0000313" key="3">
    <source>
        <dbReference type="Proteomes" id="UP001549019"/>
    </source>
</evidence>
<keyword evidence="1" id="KW-0472">Membrane</keyword>
<reference evidence="2 3" key="1">
    <citation type="submission" date="2024-05" db="EMBL/GenBank/DDBJ databases">
        <title>Genomic Encyclopedia of Type Strains, Phase IV (KMG-IV): sequencing the most valuable type-strain genomes for metagenomic binning, comparative biology and taxonomic classification.</title>
        <authorList>
            <person name="Goeker M."/>
        </authorList>
    </citation>
    <scope>NUCLEOTIDE SEQUENCE [LARGE SCALE GENOMIC DNA]</scope>
    <source>
        <strain evidence="2 3">DSM 25286</strain>
    </source>
</reference>
<keyword evidence="1" id="KW-1133">Transmembrane helix</keyword>
<keyword evidence="1" id="KW-0812">Transmembrane</keyword>
<feature type="transmembrane region" description="Helical" evidence="1">
    <location>
        <begin position="7"/>
        <end position="25"/>
    </location>
</feature>